<dbReference type="Proteomes" id="UP000034196">
    <property type="component" value="Unassembled WGS sequence"/>
</dbReference>
<evidence type="ECO:0000256" key="1">
    <source>
        <dbReference type="ARBA" id="ARBA00022679"/>
    </source>
</evidence>
<dbReference type="SUPFAM" id="SSF55729">
    <property type="entry name" value="Acyl-CoA N-acyltransferases (Nat)"/>
    <property type="match status" value="1"/>
</dbReference>
<dbReference type="PANTHER" id="PTHR43877">
    <property type="entry name" value="AMINOALKYLPHOSPHONATE N-ACETYLTRANSFERASE-RELATED-RELATED"/>
    <property type="match status" value="1"/>
</dbReference>
<accession>A0A1J4P364</accession>
<evidence type="ECO:0000256" key="3">
    <source>
        <dbReference type="SAM" id="MobiDB-lite"/>
    </source>
</evidence>
<dbReference type="Gene3D" id="3.40.630.30">
    <property type="match status" value="1"/>
</dbReference>
<dbReference type="RefSeq" id="WP_046584663.1">
    <property type="nucleotide sequence ID" value="NZ_LAVA02000010.1"/>
</dbReference>
<dbReference type="OrthoDB" id="9805924at2"/>
<evidence type="ECO:0000256" key="2">
    <source>
        <dbReference type="ARBA" id="ARBA00023315"/>
    </source>
</evidence>
<comment type="caution">
    <text evidence="5">The sequence shown here is derived from an EMBL/GenBank/DDBJ whole genome shotgun (WGS) entry which is preliminary data.</text>
</comment>
<feature type="domain" description="N-acetyltransferase" evidence="4">
    <location>
        <begin position="3"/>
        <end position="150"/>
    </location>
</feature>
<proteinExistence type="predicted"/>
<keyword evidence="1" id="KW-0808">Transferase</keyword>
<evidence type="ECO:0000313" key="6">
    <source>
        <dbReference type="Proteomes" id="UP000034196"/>
    </source>
</evidence>
<dbReference type="STRING" id="1428628.WN71_004520"/>
<reference evidence="5" key="1">
    <citation type="submission" date="2016-10" db="EMBL/GenBank/DDBJ databases">
        <title>Genome sequence of Streptomyces mangrovisoli MUSC 149.</title>
        <authorList>
            <person name="Lee L.-H."/>
            <person name="Ser H.-L."/>
        </authorList>
    </citation>
    <scope>NUCLEOTIDE SEQUENCE [LARGE SCALE GENOMIC DNA]</scope>
    <source>
        <strain evidence="5">MUSC 149</strain>
    </source>
</reference>
<sequence>MKIVLRRAVGPDAAAVADVWLRSFAAALPTVVRPRSDDDVRNHIRDVVVPLRETWVAEAADEAGIVGMMVLNEDLLSQLYLDPDWRGRGIGDRFVTMAKELRPDGLHLWTFQVNTPAHRFYERHGFVATERTDGSGNEEREPDVHYMWQP</sequence>
<evidence type="ECO:0000313" key="5">
    <source>
        <dbReference type="EMBL" id="OIJ69051.1"/>
    </source>
</evidence>
<feature type="region of interest" description="Disordered" evidence="3">
    <location>
        <begin position="131"/>
        <end position="150"/>
    </location>
</feature>
<evidence type="ECO:0000259" key="4">
    <source>
        <dbReference type="PROSITE" id="PS51186"/>
    </source>
</evidence>
<dbReference type="InterPro" id="IPR050832">
    <property type="entry name" value="Bact_Acetyltransf"/>
</dbReference>
<dbReference type="InterPro" id="IPR000182">
    <property type="entry name" value="GNAT_dom"/>
</dbReference>
<name>A0A1J4P364_9ACTN</name>
<dbReference type="Pfam" id="PF13508">
    <property type="entry name" value="Acetyltransf_7"/>
    <property type="match status" value="1"/>
</dbReference>
<dbReference type="GO" id="GO:0016747">
    <property type="term" value="F:acyltransferase activity, transferring groups other than amino-acyl groups"/>
    <property type="evidence" value="ECO:0007669"/>
    <property type="project" value="InterPro"/>
</dbReference>
<protein>
    <submittedName>
        <fullName evidence="5">Histone acetyltransferase</fullName>
    </submittedName>
</protein>
<organism evidence="5 6">
    <name type="scientific">Streptomyces mangrovisoli</name>
    <dbReference type="NCBI Taxonomy" id="1428628"/>
    <lineage>
        <taxon>Bacteria</taxon>
        <taxon>Bacillati</taxon>
        <taxon>Actinomycetota</taxon>
        <taxon>Actinomycetes</taxon>
        <taxon>Kitasatosporales</taxon>
        <taxon>Streptomycetaceae</taxon>
        <taxon>Streptomyces</taxon>
    </lineage>
</organism>
<gene>
    <name evidence="5" type="ORF">WN71_004520</name>
</gene>
<dbReference type="EMBL" id="LAVA02000010">
    <property type="protein sequence ID" value="OIJ69051.1"/>
    <property type="molecule type" value="Genomic_DNA"/>
</dbReference>
<dbReference type="AlphaFoldDB" id="A0A1J4P364"/>
<dbReference type="CDD" id="cd04301">
    <property type="entry name" value="NAT_SF"/>
    <property type="match status" value="1"/>
</dbReference>
<keyword evidence="2" id="KW-0012">Acyltransferase</keyword>
<feature type="compositionally biased region" description="Basic and acidic residues" evidence="3">
    <location>
        <begin position="131"/>
        <end position="144"/>
    </location>
</feature>
<keyword evidence="6" id="KW-1185">Reference proteome</keyword>
<dbReference type="InterPro" id="IPR016181">
    <property type="entry name" value="Acyl_CoA_acyltransferase"/>
</dbReference>
<dbReference type="PROSITE" id="PS51186">
    <property type="entry name" value="GNAT"/>
    <property type="match status" value="1"/>
</dbReference>